<dbReference type="Proteomes" id="UP001595973">
    <property type="component" value="Unassembled WGS sequence"/>
</dbReference>
<dbReference type="Pfam" id="PF00353">
    <property type="entry name" value="HemolysinCabind"/>
    <property type="match status" value="3"/>
</dbReference>
<name>A0ABV9KNQ9_9RHOB</name>
<dbReference type="InterPro" id="IPR011049">
    <property type="entry name" value="Serralysin-like_metalloprot_C"/>
</dbReference>
<evidence type="ECO:0000256" key="2">
    <source>
        <dbReference type="ARBA" id="ARBA00022525"/>
    </source>
</evidence>
<sequence length="400" mass="40993">MALTVTHASPLASSFQRVLVATLQNPDSVWFPSASGTTLTFVEQFGPGLEVVFRGVGLGLDRNGLPFGTITGFEIGAGFGPPDLTGGGVAIDMGALWARAQRVADFDGPAFQRVLDLIGMRGVTEIGSAGDDVFDTGPKGDVLRGGAGDDLFLFRHVDPAPGAPHPPADLLVGGLGARDTLEIAQVALGFGQSLVVDLAQGRVERVTEGWHGGRQLLAEARGIEYVIGTGYGDSILGDGARNLLRGQAGDDQLNGRAGADVLDGGWGGDRLLGGGGNDRLLGGAGADLPKGGAGRDRLFGGGHADRLEGGAGDDILTGGAGADVFVFDARSAAPGQGDDVITDFDAAQDRLLWRADFPPPFEVEVTIIGAGTLISHAGGTITLAGVLLTAEEIEMRVVYF</sequence>
<dbReference type="PRINTS" id="PR00313">
    <property type="entry name" value="CABNDNGRPT"/>
</dbReference>
<comment type="subcellular location">
    <subcellularLocation>
        <location evidence="1">Secreted</location>
    </subcellularLocation>
</comment>
<accession>A0ABV9KNQ9</accession>
<reference evidence="4" key="1">
    <citation type="journal article" date="2019" name="Int. J. Syst. Evol. Microbiol.">
        <title>The Global Catalogue of Microorganisms (GCM) 10K type strain sequencing project: providing services to taxonomists for standard genome sequencing and annotation.</title>
        <authorList>
            <consortium name="The Broad Institute Genomics Platform"/>
            <consortium name="The Broad Institute Genome Sequencing Center for Infectious Disease"/>
            <person name="Wu L."/>
            <person name="Ma J."/>
        </authorList>
    </citation>
    <scope>NUCLEOTIDE SEQUENCE [LARGE SCALE GENOMIC DNA]</scope>
    <source>
        <strain evidence="4">CGMCC 4.7283</strain>
    </source>
</reference>
<dbReference type="PANTHER" id="PTHR38340">
    <property type="entry name" value="S-LAYER PROTEIN"/>
    <property type="match status" value="1"/>
</dbReference>
<dbReference type="InterPro" id="IPR050557">
    <property type="entry name" value="RTX_toxin/Mannuronan_C5-epim"/>
</dbReference>
<dbReference type="Gene3D" id="2.150.10.10">
    <property type="entry name" value="Serralysin-like metalloprotease, C-terminal"/>
    <property type="match status" value="2"/>
</dbReference>
<evidence type="ECO:0000256" key="1">
    <source>
        <dbReference type="ARBA" id="ARBA00004613"/>
    </source>
</evidence>
<evidence type="ECO:0000313" key="4">
    <source>
        <dbReference type="Proteomes" id="UP001595973"/>
    </source>
</evidence>
<organism evidence="3 4">
    <name type="scientific">Seohaeicola nanhaiensis</name>
    <dbReference type="NCBI Taxonomy" id="1387282"/>
    <lineage>
        <taxon>Bacteria</taxon>
        <taxon>Pseudomonadati</taxon>
        <taxon>Pseudomonadota</taxon>
        <taxon>Alphaproteobacteria</taxon>
        <taxon>Rhodobacterales</taxon>
        <taxon>Roseobacteraceae</taxon>
        <taxon>Seohaeicola</taxon>
    </lineage>
</organism>
<protein>
    <submittedName>
        <fullName evidence="3">Calcium-binding protein</fullName>
    </submittedName>
</protein>
<keyword evidence="4" id="KW-1185">Reference proteome</keyword>
<dbReference type="SUPFAM" id="SSF51120">
    <property type="entry name" value="beta-Roll"/>
    <property type="match status" value="3"/>
</dbReference>
<evidence type="ECO:0000313" key="3">
    <source>
        <dbReference type="EMBL" id="MFC4671817.1"/>
    </source>
</evidence>
<dbReference type="EMBL" id="JBHSGI010000034">
    <property type="protein sequence ID" value="MFC4671817.1"/>
    <property type="molecule type" value="Genomic_DNA"/>
</dbReference>
<dbReference type="InterPro" id="IPR001343">
    <property type="entry name" value="Hemolysn_Ca-bd"/>
</dbReference>
<dbReference type="PROSITE" id="PS00330">
    <property type="entry name" value="HEMOLYSIN_CALCIUM"/>
    <property type="match status" value="1"/>
</dbReference>
<dbReference type="InterPro" id="IPR018511">
    <property type="entry name" value="Hemolysin-typ_Ca-bd_CS"/>
</dbReference>
<dbReference type="RefSeq" id="WP_380722737.1">
    <property type="nucleotide sequence ID" value="NZ_JBHSGI010000034.1"/>
</dbReference>
<keyword evidence="2" id="KW-0964">Secreted</keyword>
<comment type="caution">
    <text evidence="3">The sequence shown here is derived from an EMBL/GenBank/DDBJ whole genome shotgun (WGS) entry which is preliminary data.</text>
</comment>
<gene>
    <name evidence="3" type="ORF">ACFO5X_24920</name>
</gene>
<dbReference type="PANTHER" id="PTHR38340:SF1">
    <property type="entry name" value="S-LAYER PROTEIN"/>
    <property type="match status" value="1"/>
</dbReference>
<proteinExistence type="predicted"/>